<dbReference type="InterPro" id="IPR043134">
    <property type="entry name" value="GTP-CH-I_N"/>
</dbReference>
<comment type="caution">
    <text evidence="7">The sequence shown here is derived from an EMBL/GenBank/DDBJ whole genome shotgun (WGS) entry which is preliminary data.</text>
</comment>
<dbReference type="GO" id="GO:0006729">
    <property type="term" value="P:tetrahydrobiopterin biosynthetic process"/>
    <property type="evidence" value="ECO:0007669"/>
    <property type="project" value="TreeGrafter"/>
</dbReference>
<dbReference type="InterPro" id="IPR018234">
    <property type="entry name" value="GTP_CycHdrlase_I_CS"/>
</dbReference>
<dbReference type="EMBL" id="BARS01006157">
    <property type="protein sequence ID" value="GAF83871.1"/>
    <property type="molecule type" value="Genomic_DNA"/>
</dbReference>
<dbReference type="UniPathway" id="UPA00848">
    <property type="reaction ID" value="UER00151"/>
</dbReference>
<dbReference type="PROSITE" id="PS00860">
    <property type="entry name" value="GTP_CYCLOHYDROL_1_2"/>
    <property type="match status" value="1"/>
</dbReference>
<dbReference type="InterPro" id="IPR020602">
    <property type="entry name" value="GTP_CycHdrlase_I_dom"/>
</dbReference>
<evidence type="ECO:0000256" key="4">
    <source>
        <dbReference type="ARBA" id="ARBA00022563"/>
    </source>
</evidence>
<comment type="pathway">
    <text evidence="2">Cofactor biosynthesis; 7,8-dihydroneopterin triphosphate biosynthesis; 7,8-dihydroneopterin triphosphate from GTP: step 1/1.</text>
</comment>
<dbReference type="GO" id="GO:0006730">
    <property type="term" value="P:one-carbon metabolic process"/>
    <property type="evidence" value="ECO:0007669"/>
    <property type="project" value="UniProtKB-KW"/>
</dbReference>
<evidence type="ECO:0000313" key="7">
    <source>
        <dbReference type="EMBL" id="GAF83871.1"/>
    </source>
</evidence>
<dbReference type="GO" id="GO:0003934">
    <property type="term" value="F:GTP cyclohydrolase I activity"/>
    <property type="evidence" value="ECO:0007669"/>
    <property type="project" value="UniProtKB-EC"/>
</dbReference>
<dbReference type="AlphaFoldDB" id="X0T963"/>
<evidence type="ECO:0000256" key="3">
    <source>
        <dbReference type="ARBA" id="ARBA00012715"/>
    </source>
</evidence>
<dbReference type="SUPFAM" id="SSF55620">
    <property type="entry name" value="Tetrahydrobiopterin biosynthesis enzymes-like"/>
    <property type="match status" value="1"/>
</dbReference>
<dbReference type="FunFam" id="3.30.1130.10:FF:000001">
    <property type="entry name" value="GTP cyclohydrolase 1"/>
    <property type="match status" value="1"/>
</dbReference>
<dbReference type="HAMAP" id="MF_00223">
    <property type="entry name" value="FolE"/>
    <property type="match status" value="1"/>
</dbReference>
<organism evidence="7">
    <name type="scientific">marine sediment metagenome</name>
    <dbReference type="NCBI Taxonomy" id="412755"/>
    <lineage>
        <taxon>unclassified sequences</taxon>
        <taxon>metagenomes</taxon>
        <taxon>ecological metagenomes</taxon>
    </lineage>
</organism>
<name>X0T963_9ZZZZ</name>
<evidence type="ECO:0000259" key="6">
    <source>
        <dbReference type="Pfam" id="PF01227"/>
    </source>
</evidence>
<dbReference type="FunFam" id="1.10.286.10:FF:000001">
    <property type="entry name" value="GTP cyclohydrolase 1"/>
    <property type="match status" value="1"/>
</dbReference>
<evidence type="ECO:0000256" key="2">
    <source>
        <dbReference type="ARBA" id="ARBA00005080"/>
    </source>
</evidence>
<dbReference type="EC" id="3.5.4.16" evidence="3"/>
<dbReference type="GO" id="GO:0046654">
    <property type="term" value="P:tetrahydrofolate biosynthetic process"/>
    <property type="evidence" value="ECO:0007669"/>
    <property type="project" value="InterPro"/>
</dbReference>
<keyword evidence="4" id="KW-0554">One-carbon metabolism</keyword>
<dbReference type="PANTHER" id="PTHR11109:SF7">
    <property type="entry name" value="GTP CYCLOHYDROLASE 1"/>
    <property type="match status" value="1"/>
</dbReference>
<accession>X0T963</accession>
<gene>
    <name evidence="7" type="ORF">S01H1_12039</name>
</gene>
<evidence type="ECO:0000256" key="1">
    <source>
        <dbReference type="ARBA" id="ARBA00001052"/>
    </source>
</evidence>
<dbReference type="NCBIfam" id="NF006825">
    <property type="entry name" value="PRK09347.1-2"/>
    <property type="match status" value="1"/>
</dbReference>
<comment type="catalytic activity">
    <reaction evidence="1">
        <text>GTP + H2O = 7,8-dihydroneopterin 3'-triphosphate + formate + H(+)</text>
        <dbReference type="Rhea" id="RHEA:17473"/>
        <dbReference type="ChEBI" id="CHEBI:15377"/>
        <dbReference type="ChEBI" id="CHEBI:15378"/>
        <dbReference type="ChEBI" id="CHEBI:15740"/>
        <dbReference type="ChEBI" id="CHEBI:37565"/>
        <dbReference type="ChEBI" id="CHEBI:58462"/>
        <dbReference type="EC" id="3.5.4.16"/>
    </reaction>
</comment>
<dbReference type="GO" id="GO:0008270">
    <property type="term" value="F:zinc ion binding"/>
    <property type="evidence" value="ECO:0007669"/>
    <property type="project" value="TreeGrafter"/>
</dbReference>
<keyword evidence="5" id="KW-0378">Hydrolase</keyword>
<evidence type="ECO:0000256" key="5">
    <source>
        <dbReference type="ARBA" id="ARBA00022801"/>
    </source>
</evidence>
<dbReference type="Pfam" id="PF01227">
    <property type="entry name" value="GTP_cyclohydroI"/>
    <property type="match status" value="1"/>
</dbReference>
<protein>
    <recommendedName>
        <fullName evidence="3">GTP cyclohydrolase I</fullName>
        <ecNumber evidence="3">3.5.4.16</ecNumber>
    </recommendedName>
</protein>
<proteinExistence type="inferred from homology"/>
<dbReference type="GO" id="GO:0005737">
    <property type="term" value="C:cytoplasm"/>
    <property type="evidence" value="ECO:0007669"/>
    <property type="project" value="TreeGrafter"/>
</dbReference>
<dbReference type="Gene3D" id="1.10.286.10">
    <property type="match status" value="1"/>
</dbReference>
<dbReference type="Gene3D" id="3.30.1130.10">
    <property type="match status" value="1"/>
</dbReference>
<feature type="domain" description="GTP cyclohydrolase I" evidence="6">
    <location>
        <begin position="12"/>
        <end position="187"/>
    </location>
</feature>
<dbReference type="NCBIfam" id="NF006826">
    <property type="entry name" value="PRK09347.1-3"/>
    <property type="match status" value="1"/>
</dbReference>
<dbReference type="NCBIfam" id="TIGR00063">
    <property type="entry name" value="folE"/>
    <property type="match status" value="1"/>
</dbReference>
<dbReference type="PROSITE" id="PS00859">
    <property type="entry name" value="GTP_CYCLOHYDROL_1_1"/>
    <property type="match status" value="1"/>
</dbReference>
<dbReference type="InterPro" id="IPR043133">
    <property type="entry name" value="GTP-CH-I_C/QueF"/>
</dbReference>
<sequence length="190" mass="21167">MTIEAVDQAEVRDAVRRIIEAIGEDPGREGLRETPRRIAEMYGELFSGLHRDPREVLSTGFQESHREMVILKNIPFYSLCEHHFLPFHGQAHVGYVPDGRIVGASKIARAVDILARRPQLQERLTGQIADAIMESLSPDGVAVVIEAEHLCMTMRGVQKPGTTLITSALRGAFRRRAVTRSEFLTLVRGG</sequence>
<reference evidence="7" key="1">
    <citation type="journal article" date="2014" name="Front. Microbiol.">
        <title>High frequency of phylogenetically diverse reductive dehalogenase-homologous genes in deep subseafloor sedimentary metagenomes.</title>
        <authorList>
            <person name="Kawai M."/>
            <person name="Futagami T."/>
            <person name="Toyoda A."/>
            <person name="Takaki Y."/>
            <person name="Nishi S."/>
            <person name="Hori S."/>
            <person name="Arai W."/>
            <person name="Tsubouchi T."/>
            <person name="Morono Y."/>
            <person name="Uchiyama I."/>
            <person name="Ito T."/>
            <person name="Fujiyama A."/>
            <person name="Inagaki F."/>
            <person name="Takami H."/>
        </authorList>
    </citation>
    <scope>NUCLEOTIDE SEQUENCE</scope>
    <source>
        <strain evidence="7">Expedition CK06-06</strain>
    </source>
</reference>
<dbReference type="GO" id="GO:0005525">
    <property type="term" value="F:GTP binding"/>
    <property type="evidence" value="ECO:0007669"/>
    <property type="project" value="TreeGrafter"/>
</dbReference>
<dbReference type="PANTHER" id="PTHR11109">
    <property type="entry name" value="GTP CYCLOHYDROLASE I"/>
    <property type="match status" value="1"/>
</dbReference>
<dbReference type="InterPro" id="IPR001474">
    <property type="entry name" value="GTP_CycHdrlase_I"/>
</dbReference>